<dbReference type="InterPro" id="IPR051531">
    <property type="entry name" value="N-acetyltransferase"/>
</dbReference>
<proteinExistence type="predicted"/>
<dbReference type="InterPro" id="IPR016181">
    <property type="entry name" value="Acyl_CoA_acyltransferase"/>
</dbReference>
<reference evidence="2 3" key="1">
    <citation type="submission" date="2015-07" db="EMBL/GenBank/DDBJ databases">
        <authorList>
            <person name="Noorani M."/>
        </authorList>
    </citation>
    <scope>NUCLEOTIDE SEQUENCE [LARGE SCALE GENOMIC DNA]</scope>
    <source>
        <strain evidence="2 3">CECT 5088</strain>
    </source>
</reference>
<dbReference type="SUPFAM" id="SSF55729">
    <property type="entry name" value="Acyl-CoA N-acyltransferases (Nat)"/>
    <property type="match status" value="1"/>
</dbReference>
<dbReference type="InterPro" id="IPR000182">
    <property type="entry name" value="GNAT_dom"/>
</dbReference>
<accession>A0A0M6XRT9</accession>
<dbReference type="Pfam" id="PF13302">
    <property type="entry name" value="Acetyltransf_3"/>
    <property type="match status" value="1"/>
</dbReference>
<feature type="domain" description="N-acetyltransferase" evidence="1">
    <location>
        <begin position="32"/>
        <end position="184"/>
    </location>
</feature>
<dbReference type="Proteomes" id="UP000048908">
    <property type="component" value="Unassembled WGS sequence"/>
</dbReference>
<dbReference type="PANTHER" id="PTHR43792">
    <property type="entry name" value="GNAT FAMILY, PUTATIVE (AFU_ORTHOLOGUE AFUA_3G00765)-RELATED-RELATED"/>
    <property type="match status" value="1"/>
</dbReference>
<dbReference type="RefSeq" id="WP_055682843.1">
    <property type="nucleotide sequence ID" value="NZ_CANMUL010000001.1"/>
</dbReference>
<dbReference type="PANTHER" id="PTHR43792:SF1">
    <property type="entry name" value="N-ACETYLTRANSFERASE DOMAIN-CONTAINING PROTEIN"/>
    <property type="match status" value="1"/>
</dbReference>
<dbReference type="AlphaFoldDB" id="A0A0M6XRT9"/>
<dbReference type="Gene3D" id="3.40.630.30">
    <property type="match status" value="1"/>
</dbReference>
<evidence type="ECO:0000313" key="2">
    <source>
        <dbReference type="EMBL" id="CTQ33432.1"/>
    </source>
</evidence>
<dbReference type="OrthoDB" id="6293260at2"/>
<dbReference type="GO" id="GO:0016747">
    <property type="term" value="F:acyltransferase activity, transferring groups other than amino-acyl groups"/>
    <property type="evidence" value="ECO:0007669"/>
    <property type="project" value="InterPro"/>
</dbReference>
<name>A0A0M6XRT9_9RHOB</name>
<sequence length="184" mass="19993">MIAPRTIPVTPPAAARAASLEQIVPVLRTARCVLRAPRLTDFDALHAITGSERIGLTGPSTPAESWADFCSMTATWMLRGHGMWTVEHADDIAGFVLIGTEPGDREHELGFLLTPEHEGRGLALEAATAARDHARSVLRLPSLVSYVARGNTRSERLAARLGARPDGTLFDGRVTVWRHWKEAA</sequence>
<organism evidence="2 3">
    <name type="scientific">Jannaschia rubra</name>
    <dbReference type="NCBI Taxonomy" id="282197"/>
    <lineage>
        <taxon>Bacteria</taxon>
        <taxon>Pseudomonadati</taxon>
        <taxon>Pseudomonadota</taxon>
        <taxon>Alphaproteobacteria</taxon>
        <taxon>Rhodobacterales</taxon>
        <taxon>Roseobacteraceae</taxon>
        <taxon>Jannaschia</taxon>
    </lineage>
</organism>
<dbReference type="EMBL" id="CXPG01000020">
    <property type="protein sequence ID" value="CTQ33432.1"/>
    <property type="molecule type" value="Genomic_DNA"/>
</dbReference>
<gene>
    <name evidence="2" type="ORF">JAN5088_02214</name>
</gene>
<dbReference type="PROSITE" id="PS51186">
    <property type="entry name" value="GNAT"/>
    <property type="match status" value="1"/>
</dbReference>
<protein>
    <recommendedName>
        <fullName evidence="1">N-acetyltransferase domain-containing protein</fullName>
    </recommendedName>
</protein>
<evidence type="ECO:0000259" key="1">
    <source>
        <dbReference type="PROSITE" id="PS51186"/>
    </source>
</evidence>
<keyword evidence="3" id="KW-1185">Reference proteome</keyword>
<dbReference type="STRING" id="282197.SAMN04488517_102260"/>
<evidence type="ECO:0000313" key="3">
    <source>
        <dbReference type="Proteomes" id="UP000048908"/>
    </source>
</evidence>